<dbReference type="InterPro" id="IPR036770">
    <property type="entry name" value="Ankyrin_rpt-contain_sf"/>
</dbReference>
<organism evidence="17 18">
    <name type="scientific">Nephila pilipes</name>
    <name type="common">Giant wood spider</name>
    <name type="synonym">Nephila maculata</name>
    <dbReference type="NCBI Taxonomy" id="299642"/>
    <lineage>
        <taxon>Eukaryota</taxon>
        <taxon>Metazoa</taxon>
        <taxon>Ecdysozoa</taxon>
        <taxon>Arthropoda</taxon>
        <taxon>Chelicerata</taxon>
        <taxon>Arachnida</taxon>
        <taxon>Araneae</taxon>
        <taxon>Araneomorphae</taxon>
        <taxon>Entelegynae</taxon>
        <taxon>Araneoidea</taxon>
        <taxon>Nephilidae</taxon>
        <taxon>Nephila</taxon>
    </lineage>
</organism>
<evidence type="ECO:0000256" key="13">
    <source>
        <dbReference type="ARBA" id="ARBA00049657"/>
    </source>
</evidence>
<dbReference type="Proteomes" id="UP000887013">
    <property type="component" value="Unassembled WGS sequence"/>
</dbReference>
<protein>
    <recommendedName>
        <fullName evidence="15">Alpha-latrotoxin</fullName>
    </recommendedName>
</protein>
<reference evidence="17" key="1">
    <citation type="submission" date="2020-08" db="EMBL/GenBank/DDBJ databases">
        <title>Multicomponent nature underlies the extraordinary mechanical properties of spider dragline silk.</title>
        <authorList>
            <person name="Kono N."/>
            <person name="Nakamura H."/>
            <person name="Mori M."/>
            <person name="Yoshida Y."/>
            <person name="Ohtoshi R."/>
            <person name="Malay A.D."/>
            <person name="Moran D.A.P."/>
            <person name="Tomita M."/>
            <person name="Numata K."/>
            <person name="Arakawa K."/>
        </authorList>
    </citation>
    <scope>NUCLEOTIDE SEQUENCE</scope>
</reference>
<dbReference type="SMART" id="SM00248">
    <property type="entry name" value="ANK"/>
    <property type="match status" value="3"/>
</dbReference>
<dbReference type="GO" id="GO:0006887">
    <property type="term" value="P:exocytosis"/>
    <property type="evidence" value="ECO:0007669"/>
    <property type="project" value="UniProtKB-KW"/>
</dbReference>
<dbReference type="AlphaFoldDB" id="A0A8X6N8L8"/>
<gene>
    <name evidence="17" type="primary">AVEN_242516_1</name>
    <name evidence="17" type="ORF">NPIL_248891</name>
</gene>
<name>A0A8X6N8L8_NEPPI</name>
<evidence type="ECO:0000313" key="17">
    <source>
        <dbReference type="EMBL" id="GFT01127.1"/>
    </source>
</evidence>
<keyword evidence="10 16" id="KW-0040">ANK repeat</keyword>
<evidence type="ECO:0000256" key="12">
    <source>
        <dbReference type="ARBA" id="ARBA00023298"/>
    </source>
</evidence>
<keyword evidence="11" id="KW-0472">Membrane</keyword>
<dbReference type="GO" id="GO:0090729">
    <property type="term" value="F:toxin activity"/>
    <property type="evidence" value="ECO:0007669"/>
    <property type="project" value="UniProtKB-KW"/>
</dbReference>
<evidence type="ECO:0000256" key="10">
    <source>
        <dbReference type="ARBA" id="ARBA00023043"/>
    </source>
</evidence>
<dbReference type="EMBL" id="BMAW01006904">
    <property type="protein sequence ID" value="GFT01127.1"/>
    <property type="molecule type" value="Genomic_DNA"/>
</dbReference>
<dbReference type="PANTHER" id="PTHR24198">
    <property type="entry name" value="ANKYRIN REPEAT AND PROTEIN KINASE DOMAIN-CONTAINING PROTEIN"/>
    <property type="match status" value="1"/>
</dbReference>
<keyword evidence="9" id="KW-0638">Presynaptic neurotoxin</keyword>
<feature type="repeat" description="ANK" evidence="16">
    <location>
        <begin position="85"/>
        <end position="111"/>
    </location>
</feature>
<comment type="similarity">
    <text evidence="13">Belongs to the cationic peptide 01 (latrotoxin) family. 03 (alpha-latrotoxin) subfamily.</text>
</comment>
<keyword evidence="4" id="KW-0964">Secreted</keyword>
<dbReference type="PROSITE" id="PS50088">
    <property type="entry name" value="ANK_REPEAT"/>
    <property type="match status" value="2"/>
</dbReference>
<sequence length="151" mass="16755">MLFVMCLTREVRKLLDATGLIATAVADINENCNSQRKSNRLRKFTKEAVPGDTELHEYCRAGRHADLLQAMFTNSSLDINSKNSAGNTPLHLACLVNSFHCMKFLLEEAGDQTVDFKATDIEGRTPLHCAVYVNALDIAKMLLKKGGEQIQ</sequence>
<dbReference type="Pfam" id="PF12796">
    <property type="entry name" value="Ank_2"/>
    <property type="match status" value="1"/>
</dbReference>
<evidence type="ECO:0000256" key="11">
    <source>
        <dbReference type="ARBA" id="ARBA00023136"/>
    </source>
</evidence>
<evidence type="ECO:0000256" key="15">
    <source>
        <dbReference type="ARBA" id="ARBA00049811"/>
    </source>
</evidence>
<proteinExistence type="inferred from homology"/>
<evidence type="ECO:0000256" key="5">
    <source>
        <dbReference type="ARBA" id="ARBA00022537"/>
    </source>
</evidence>
<keyword evidence="6" id="KW-0800">Toxin</keyword>
<feature type="repeat" description="ANK" evidence="16">
    <location>
        <begin position="122"/>
        <end position="151"/>
    </location>
</feature>
<evidence type="ECO:0000256" key="16">
    <source>
        <dbReference type="PROSITE-ProRule" id="PRU00023"/>
    </source>
</evidence>
<dbReference type="InterPro" id="IPR002110">
    <property type="entry name" value="Ankyrin_rpt"/>
</dbReference>
<dbReference type="GO" id="GO:0005576">
    <property type="term" value="C:extracellular region"/>
    <property type="evidence" value="ECO:0007669"/>
    <property type="project" value="UniProtKB-SubCell"/>
</dbReference>
<evidence type="ECO:0000256" key="6">
    <source>
        <dbReference type="ARBA" id="ARBA00022656"/>
    </source>
</evidence>
<keyword evidence="18" id="KW-1185">Reference proteome</keyword>
<dbReference type="SUPFAM" id="SSF48403">
    <property type="entry name" value="Ankyrin repeat"/>
    <property type="match status" value="1"/>
</dbReference>
<dbReference type="PANTHER" id="PTHR24198:SF165">
    <property type="entry name" value="ANKYRIN REPEAT-CONTAINING PROTEIN-RELATED"/>
    <property type="match status" value="1"/>
</dbReference>
<comment type="subcellular location">
    <subcellularLocation>
        <location evidence="2">Secreted</location>
    </subcellularLocation>
    <subcellularLocation>
        <location evidence="1">Target cell membrane</location>
    </subcellularLocation>
</comment>
<keyword evidence="8" id="KW-0677">Repeat</keyword>
<dbReference type="PROSITE" id="PS50297">
    <property type="entry name" value="ANK_REP_REGION"/>
    <property type="match status" value="2"/>
</dbReference>
<keyword evidence="12" id="KW-1053">Target membrane</keyword>
<evidence type="ECO:0000256" key="8">
    <source>
        <dbReference type="ARBA" id="ARBA00022737"/>
    </source>
</evidence>
<keyword evidence="3" id="KW-0268">Exocytosis</keyword>
<evidence type="ECO:0000256" key="14">
    <source>
        <dbReference type="ARBA" id="ARBA00049715"/>
    </source>
</evidence>
<evidence type="ECO:0000256" key="2">
    <source>
        <dbReference type="ARBA" id="ARBA00004613"/>
    </source>
</evidence>
<evidence type="ECO:0000256" key="4">
    <source>
        <dbReference type="ARBA" id="ARBA00022525"/>
    </source>
</evidence>
<keyword evidence="5" id="KW-1052">Target cell membrane</keyword>
<comment type="subunit">
    <text evidence="14">Homotetramer in membranes.</text>
</comment>
<dbReference type="GO" id="GO:0044231">
    <property type="term" value="C:host cell presynaptic membrane"/>
    <property type="evidence" value="ECO:0007669"/>
    <property type="project" value="UniProtKB-KW"/>
</dbReference>
<evidence type="ECO:0000256" key="3">
    <source>
        <dbReference type="ARBA" id="ARBA00022483"/>
    </source>
</evidence>
<evidence type="ECO:0000256" key="7">
    <source>
        <dbReference type="ARBA" id="ARBA00022699"/>
    </source>
</evidence>
<accession>A0A8X6N8L8</accession>
<evidence type="ECO:0000256" key="1">
    <source>
        <dbReference type="ARBA" id="ARBA00004175"/>
    </source>
</evidence>
<comment type="caution">
    <text evidence="17">The sequence shown here is derived from an EMBL/GenBank/DDBJ whole genome shotgun (WGS) entry which is preliminary data.</text>
</comment>
<evidence type="ECO:0000256" key="9">
    <source>
        <dbReference type="ARBA" id="ARBA00023028"/>
    </source>
</evidence>
<dbReference type="Gene3D" id="1.25.40.20">
    <property type="entry name" value="Ankyrin repeat-containing domain"/>
    <property type="match status" value="1"/>
</dbReference>
<dbReference type="GO" id="GO:0044218">
    <property type="term" value="C:other organism cell membrane"/>
    <property type="evidence" value="ECO:0007669"/>
    <property type="project" value="UniProtKB-KW"/>
</dbReference>
<dbReference type="OrthoDB" id="6421737at2759"/>
<keyword evidence="7" id="KW-0528">Neurotoxin</keyword>
<evidence type="ECO:0000313" key="18">
    <source>
        <dbReference type="Proteomes" id="UP000887013"/>
    </source>
</evidence>